<evidence type="ECO:0000313" key="3">
    <source>
        <dbReference type="Proteomes" id="UP001519654"/>
    </source>
</evidence>
<keyword evidence="3" id="KW-1185">Reference proteome</keyword>
<dbReference type="RefSeq" id="WP_215787290.1">
    <property type="nucleotide sequence ID" value="NZ_JAHKKG010000004.1"/>
</dbReference>
<sequence length="47" mass="4922">MESSNAVAELIEPDPQVEPVEPAPAPLIMLEPLEGDSGVCAVDGWCD</sequence>
<organism evidence="2 3">
    <name type="scientific">Paractinoplanes bogorensis</name>
    <dbReference type="NCBI Taxonomy" id="1610840"/>
    <lineage>
        <taxon>Bacteria</taxon>
        <taxon>Bacillati</taxon>
        <taxon>Actinomycetota</taxon>
        <taxon>Actinomycetes</taxon>
        <taxon>Micromonosporales</taxon>
        <taxon>Micromonosporaceae</taxon>
        <taxon>Paractinoplanes</taxon>
    </lineage>
</organism>
<evidence type="ECO:0000313" key="2">
    <source>
        <dbReference type="EMBL" id="MBU2664566.1"/>
    </source>
</evidence>
<feature type="region of interest" description="Disordered" evidence="1">
    <location>
        <begin position="1"/>
        <end position="22"/>
    </location>
</feature>
<comment type="caution">
    <text evidence="2">The sequence shown here is derived from an EMBL/GenBank/DDBJ whole genome shotgun (WGS) entry which is preliminary data.</text>
</comment>
<protein>
    <submittedName>
        <fullName evidence="2">Uncharacterized protein</fullName>
    </submittedName>
</protein>
<gene>
    <name evidence="2" type="ORF">KOI35_13770</name>
</gene>
<evidence type="ECO:0000256" key="1">
    <source>
        <dbReference type="SAM" id="MobiDB-lite"/>
    </source>
</evidence>
<accession>A0ABS5YNE7</accession>
<reference evidence="2 3" key="1">
    <citation type="submission" date="2021-06" db="EMBL/GenBank/DDBJ databases">
        <title>Actinoplanes lichenicola sp. nov., and Actinoplanes ovalisporus sp. nov., isolated from lichen in Thailand.</title>
        <authorList>
            <person name="Saeng-In P."/>
            <person name="Kanchanasin P."/>
            <person name="Yuki M."/>
            <person name="Kudo T."/>
            <person name="Ohkuma M."/>
            <person name="Phongsopitanun W."/>
            <person name="Tanasupawat S."/>
        </authorList>
    </citation>
    <scope>NUCLEOTIDE SEQUENCE [LARGE SCALE GENOMIC DNA]</scope>
    <source>
        <strain evidence="2 3">NBRC 110975</strain>
    </source>
</reference>
<dbReference type="EMBL" id="JAHKKG010000004">
    <property type="protein sequence ID" value="MBU2664566.1"/>
    <property type="molecule type" value="Genomic_DNA"/>
</dbReference>
<proteinExistence type="predicted"/>
<name>A0ABS5YNE7_9ACTN</name>
<dbReference type="Proteomes" id="UP001519654">
    <property type="component" value="Unassembled WGS sequence"/>
</dbReference>